<evidence type="ECO:0000313" key="3">
    <source>
        <dbReference type="Proteomes" id="UP000799438"/>
    </source>
</evidence>
<sequence length="277" mass="30119">MALEKLLNFRDVSSLLPQSSSSVIKPGKLYRSARPDEATPADRLVLASTLRSIIDLRTPTEHDQQAAKHRAQGLPAPSPIPRLSYHAINFNGPAFSALMVSRLSWPVYLRVALLMATGYRTAAIRLVARDAMEPRGVVGLLLDSLRVCGAEIATAFNAVLARPDAYPVLVHCTQGKDRTGLIVMLTLFLLGADEEAVQTDYMASGPALEPERDARVQEIAEIGLGDEWADVAPGLVHAVKEWLDAEFGGVEGYLESIGVERATQERVKQILSARGRN</sequence>
<dbReference type="PROSITE" id="PS00383">
    <property type="entry name" value="TYR_PHOSPHATASE_1"/>
    <property type="match status" value="1"/>
</dbReference>
<dbReference type="PANTHER" id="PTHR31126:SF10">
    <property type="entry name" value="PROTEIN PHOSPHATASE, PUTATIVE (AFU_ORTHOLOGUE AFUA_6G06650)-RELATED"/>
    <property type="match status" value="1"/>
</dbReference>
<dbReference type="PROSITE" id="PS50056">
    <property type="entry name" value="TYR_PHOSPHATASE_2"/>
    <property type="match status" value="1"/>
</dbReference>
<dbReference type="InterPro" id="IPR026893">
    <property type="entry name" value="Tyr/Ser_Pase_IphP-type"/>
</dbReference>
<keyword evidence="3" id="KW-1185">Reference proteome</keyword>
<dbReference type="RefSeq" id="XP_033397441.1">
    <property type="nucleotide sequence ID" value="XM_033536960.1"/>
</dbReference>
<dbReference type="InterPro" id="IPR016130">
    <property type="entry name" value="Tyr_Pase_AS"/>
</dbReference>
<dbReference type="PANTHER" id="PTHR31126">
    <property type="entry name" value="TYROSINE-PROTEIN PHOSPHATASE"/>
    <property type="match status" value="1"/>
</dbReference>
<dbReference type="AlphaFoldDB" id="A0A6A6BBZ6"/>
<dbReference type="InterPro" id="IPR029021">
    <property type="entry name" value="Prot-tyrosine_phosphatase-like"/>
</dbReference>
<dbReference type="SUPFAM" id="SSF52799">
    <property type="entry name" value="(Phosphotyrosine protein) phosphatases II"/>
    <property type="match status" value="1"/>
</dbReference>
<gene>
    <name evidence="2" type="ORF">K452DRAFT_228414</name>
</gene>
<dbReference type="Gene3D" id="3.90.190.10">
    <property type="entry name" value="Protein tyrosine phosphatase superfamily"/>
    <property type="match status" value="1"/>
</dbReference>
<reference evidence="2" key="1">
    <citation type="journal article" date="2020" name="Stud. Mycol.">
        <title>101 Dothideomycetes genomes: a test case for predicting lifestyles and emergence of pathogens.</title>
        <authorList>
            <person name="Haridas S."/>
            <person name="Albert R."/>
            <person name="Binder M."/>
            <person name="Bloem J."/>
            <person name="Labutti K."/>
            <person name="Salamov A."/>
            <person name="Andreopoulos B."/>
            <person name="Baker S."/>
            <person name="Barry K."/>
            <person name="Bills G."/>
            <person name="Bluhm B."/>
            <person name="Cannon C."/>
            <person name="Castanera R."/>
            <person name="Culley D."/>
            <person name="Daum C."/>
            <person name="Ezra D."/>
            <person name="Gonzalez J."/>
            <person name="Henrissat B."/>
            <person name="Kuo A."/>
            <person name="Liang C."/>
            <person name="Lipzen A."/>
            <person name="Lutzoni F."/>
            <person name="Magnuson J."/>
            <person name="Mondo S."/>
            <person name="Nolan M."/>
            <person name="Ohm R."/>
            <person name="Pangilinan J."/>
            <person name="Park H.-J."/>
            <person name="Ramirez L."/>
            <person name="Alfaro M."/>
            <person name="Sun H."/>
            <person name="Tritt A."/>
            <person name="Yoshinaga Y."/>
            <person name="Zwiers L.-H."/>
            <person name="Turgeon B."/>
            <person name="Goodwin S."/>
            <person name="Spatafora J."/>
            <person name="Crous P."/>
            <person name="Grigoriev I."/>
        </authorList>
    </citation>
    <scope>NUCLEOTIDE SEQUENCE</scope>
    <source>
        <strain evidence="2">CBS 121167</strain>
    </source>
</reference>
<accession>A0A6A6BBZ6</accession>
<feature type="domain" description="Tyrosine specific protein phosphatases" evidence="1">
    <location>
        <begin position="167"/>
        <end position="223"/>
    </location>
</feature>
<dbReference type="GeneID" id="54294456"/>
<dbReference type="GO" id="GO:0004721">
    <property type="term" value="F:phosphoprotein phosphatase activity"/>
    <property type="evidence" value="ECO:0007669"/>
    <property type="project" value="InterPro"/>
</dbReference>
<name>A0A6A6BBZ6_9PEZI</name>
<proteinExistence type="predicted"/>
<dbReference type="OrthoDB" id="9988524at2759"/>
<dbReference type="Proteomes" id="UP000799438">
    <property type="component" value="Unassembled WGS sequence"/>
</dbReference>
<organism evidence="2 3">
    <name type="scientific">Aplosporella prunicola CBS 121167</name>
    <dbReference type="NCBI Taxonomy" id="1176127"/>
    <lineage>
        <taxon>Eukaryota</taxon>
        <taxon>Fungi</taxon>
        <taxon>Dikarya</taxon>
        <taxon>Ascomycota</taxon>
        <taxon>Pezizomycotina</taxon>
        <taxon>Dothideomycetes</taxon>
        <taxon>Dothideomycetes incertae sedis</taxon>
        <taxon>Botryosphaeriales</taxon>
        <taxon>Aplosporellaceae</taxon>
        <taxon>Aplosporella</taxon>
    </lineage>
</organism>
<evidence type="ECO:0000259" key="1">
    <source>
        <dbReference type="PROSITE" id="PS50056"/>
    </source>
</evidence>
<dbReference type="Pfam" id="PF13350">
    <property type="entry name" value="Y_phosphatase3"/>
    <property type="match status" value="1"/>
</dbReference>
<evidence type="ECO:0000313" key="2">
    <source>
        <dbReference type="EMBL" id="KAF2141729.1"/>
    </source>
</evidence>
<protein>
    <recommendedName>
        <fullName evidence="1">Tyrosine specific protein phosphatases domain-containing protein</fullName>
    </recommendedName>
</protein>
<dbReference type="EMBL" id="ML995486">
    <property type="protein sequence ID" value="KAF2141729.1"/>
    <property type="molecule type" value="Genomic_DNA"/>
</dbReference>
<dbReference type="InterPro" id="IPR000387">
    <property type="entry name" value="Tyr_Pase_dom"/>
</dbReference>